<dbReference type="GO" id="GO:0016903">
    <property type="term" value="F:oxidoreductase activity, acting on the aldehyde or oxo group of donors"/>
    <property type="evidence" value="ECO:0007669"/>
    <property type="project" value="InterPro"/>
</dbReference>
<sequence length="1162" mass="125390">MSLKPVRLDDKYDLGVDRVFVSGTQALVRLALMQRARDEAAGLTTGGYITGYRGSPLGGLDQQFARAKKVLAPRDIHFQPAINEDLAATALWGTQQVAMRGEGRVQGVFGIWYGKGPGVDRSGDAFRHANLAGTSPHGGVLALMGDDHTCESSTTAHQSEYAFVDAMIPILNPAGVQEMLDFGLHGFALSRFAGVWAGMKCVKDNVESTASIDASLARLAPNLPDFDFPQGGPHIRIGDPPLDQEARLHEVKLPASLAYLAANGLDRIVHSGGRSPRIGIVSTGKSWLDVLQALDSLGLDEVRCADFGVRLYKVGCSWPLEPDGIRRFAQGLENIVVVEEKRGLIESQMREILYGRVNAPVIVGKRDEAGDWLFPAKAALEANDIAVALGARIAKFAPNEALVGRTRRLADAQAALKRTEDVATRTPYFCAGCPHNSSTHVPEGARAYAGIGCHFMVQWMDRNTEGYTQMGGEGANWVGEAPFSTRGHVFQNLGDGTYNHSGYLAIRAAAAAKVNVTYKILYNDAVAMTGGQPHDGGLSVPQIAAQVAAEGARRIAIVTDEPGKYPPATGWPMGTTIHHRDELLDVERELSDVAGLSLLIYDQTCAAEKRRRRKRGTFPDPDRRVVINELVCEGCGDCGVKSNCVAIQPLETEFGRKRQIDQSSCNKDFSCVKGFCPSFVTVEGAELRKKPAPVLGAQEAAGGPDVSQLKAPELPELDGVYGILLTGVGGTGVVTVGAVLGMAAHLEGKGIGIIDMAGLAQKGGAVTSHIRIAPGPADIHSIRVGAGAADLVIGCDMVVAGSAKVLTAADPARSTIVVNTQLTYPGTFTHDADFTLPSRRLVQAIAERARPGRSGFVEATRIATALMGDAIAANMFMLGYAFQMGAVPLSLEAIEKAIEMNGVAVAMNRDAFRWGRLAADDPAKIEALTARPAEARGHRRLSESLEEMIKRRTRFLVDYHDAAYAQEFADRLSRLRQAEERAVPGSTALAETVARNLFKVMAIKDEYEVARLYTDGSFQRQMEAQFSNWKKLHFHLAPPIFGGEDPKTGEAAKHTFGPWMMPVFRLLARIRRIRGTVVDPFARLADRRQERALRDDYMMVIDEITGALEAGNHGAAIELAAWPDTIRGYGHIRREAIGQAQPRRDALVQAFRANEPVKVAAE</sequence>
<evidence type="ECO:0000259" key="2">
    <source>
        <dbReference type="Pfam" id="PF01558"/>
    </source>
</evidence>
<dbReference type="CDD" id="cd07034">
    <property type="entry name" value="TPP_PYR_PFOR_IOR-alpha_like"/>
    <property type="match status" value="1"/>
</dbReference>
<dbReference type="Pfam" id="PF01558">
    <property type="entry name" value="POR"/>
    <property type="match status" value="1"/>
</dbReference>
<keyword evidence="4" id="KW-0670">Pyruvate</keyword>
<keyword evidence="5" id="KW-1185">Reference proteome</keyword>
<dbReference type="EMBL" id="QAYG01000007">
    <property type="protein sequence ID" value="PTW59443.1"/>
    <property type="molecule type" value="Genomic_DNA"/>
</dbReference>
<proteinExistence type="predicted"/>
<dbReference type="InterPro" id="IPR046667">
    <property type="entry name" value="DUF6537"/>
</dbReference>
<dbReference type="NCBIfam" id="NF009588">
    <property type="entry name" value="PRK13029.1"/>
    <property type="match status" value="1"/>
</dbReference>
<feature type="domain" description="Pyruvate/ketoisovalerate oxidoreductase catalytic" evidence="2">
    <location>
        <begin position="729"/>
        <end position="915"/>
    </location>
</feature>
<dbReference type="SUPFAM" id="SSF53323">
    <property type="entry name" value="Pyruvate-ferredoxin oxidoreductase, PFOR, domain III"/>
    <property type="match status" value="1"/>
</dbReference>
<protein>
    <submittedName>
        <fullName evidence="4">Indolepyruvate ferredoxin oxidoreductase</fullName>
    </submittedName>
</protein>
<dbReference type="SUPFAM" id="SSF52922">
    <property type="entry name" value="TK C-terminal domain-like"/>
    <property type="match status" value="1"/>
</dbReference>
<keyword evidence="1" id="KW-0560">Oxidoreductase</keyword>
<dbReference type="OrthoDB" id="9803617at2"/>
<dbReference type="PANTHER" id="PTHR48084">
    <property type="entry name" value="2-OXOGLUTARATE OXIDOREDUCTASE SUBUNIT KORB-RELATED"/>
    <property type="match status" value="1"/>
</dbReference>
<dbReference type="AlphaFoldDB" id="A0A2T5V6Q7"/>
<dbReference type="InterPro" id="IPR019752">
    <property type="entry name" value="Pyrv/ketoisovalerate_OxRed_cat"/>
</dbReference>
<dbReference type="Pfam" id="PF20169">
    <property type="entry name" value="DUF6537"/>
    <property type="match status" value="1"/>
</dbReference>
<dbReference type="SUPFAM" id="SSF52518">
    <property type="entry name" value="Thiamin diphosphate-binding fold (THDP-binding)"/>
    <property type="match status" value="2"/>
</dbReference>
<dbReference type="Proteomes" id="UP000244081">
    <property type="component" value="Unassembled WGS sequence"/>
</dbReference>
<name>A0A2T5V6Q7_9HYPH</name>
<evidence type="ECO:0000313" key="5">
    <source>
        <dbReference type="Proteomes" id="UP000244081"/>
    </source>
</evidence>
<evidence type="ECO:0000256" key="1">
    <source>
        <dbReference type="ARBA" id="ARBA00023002"/>
    </source>
</evidence>
<evidence type="ECO:0000313" key="4">
    <source>
        <dbReference type="EMBL" id="PTW59443.1"/>
    </source>
</evidence>
<dbReference type="InterPro" id="IPR002869">
    <property type="entry name" value="Pyrv_flavodox_OxRed_cen"/>
</dbReference>
<dbReference type="InterPro" id="IPR029061">
    <property type="entry name" value="THDP-binding"/>
</dbReference>
<dbReference type="InterPro" id="IPR051457">
    <property type="entry name" value="2-oxoacid:Fd_oxidoreductase"/>
</dbReference>
<reference evidence="4 5" key="1">
    <citation type="submission" date="2018-04" db="EMBL/GenBank/DDBJ databases">
        <title>Genomic Encyclopedia of Archaeal and Bacterial Type Strains, Phase II (KMG-II): from individual species to whole genera.</title>
        <authorList>
            <person name="Goeker M."/>
        </authorList>
    </citation>
    <scope>NUCLEOTIDE SEQUENCE [LARGE SCALE GENOMIC DNA]</scope>
    <source>
        <strain evidence="4 5">DSM 23382</strain>
    </source>
</reference>
<dbReference type="RefSeq" id="WP_107991034.1">
    <property type="nucleotide sequence ID" value="NZ_QAYG01000007.1"/>
</dbReference>
<evidence type="ECO:0000259" key="3">
    <source>
        <dbReference type="Pfam" id="PF20169"/>
    </source>
</evidence>
<accession>A0A2T5V6Q7</accession>
<dbReference type="NCBIfam" id="NF009589">
    <property type="entry name" value="PRK13030.1"/>
    <property type="match status" value="1"/>
</dbReference>
<dbReference type="InterPro" id="IPR009014">
    <property type="entry name" value="Transketo_C/PFOR_II"/>
</dbReference>
<organism evidence="4 5">
    <name type="scientific">Breoghania corrubedonensis</name>
    <dbReference type="NCBI Taxonomy" id="665038"/>
    <lineage>
        <taxon>Bacteria</taxon>
        <taxon>Pseudomonadati</taxon>
        <taxon>Pseudomonadota</taxon>
        <taxon>Alphaproteobacteria</taxon>
        <taxon>Hyphomicrobiales</taxon>
        <taxon>Stappiaceae</taxon>
        <taxon>Breoghania</taxon>
    </lineage>
</organism>
<comment type="caution">
    <text evidence="4">The sequence shown here is derived from an EMBL/GenBank/DDBJ whole genome shotgun (WGS) entry which is preliminary data.</text>
</comment>
<dbReference type="InterPro" id="IPR002880">
    <property type="entry name" value="Pyrv_Fd/Flavodoxin_OxRdtase_N"/>
</dbReference>
<dbReference type="Gene3D" id="3.40.50.970">
    <property type="match status" value="1"/>
</dbReference>
<feature type="domain" description="DUF6537" evidence="3">
    <location>
        <begin position="945"/>
        <end position="1145"/>
    </location>
</feature>
<dbReference type="Gene3D" id="3.40.920.10">
    <property type="entry name" value="Pyruvate-ferredoxin oxidoreductase, PFOR, domain III"/>
    <property type="match status" value="1"/>
</dbReference>
<gene>
    <name evidence="4" type="ORF">C8N35_107157</name>
</gene>
<dbReference type="PANTHER" id="PTHR48084:SF3">
    <property type="entry name" value="SUBUNIT OF PYRUVATE:FLAVODOXIN OXIDOREDUCTASE"/>
    <property type="match status" value="1"/>
</dbReference>